<proteinExistence type="predicted"/>
<dbReference type="EMBL" id="BAAARK010000001">
    <property type="protein sequence ID" value="GAA2647549.1"/>
    <property type="molecule type" value="Genomic_DNA"/>
</dbReference>
<evidence type="ECO:0000256" key="1">
    <source>
        <dbReference type="SAM" id="MobiDB-lite"/>
    </source>
</evidence>
<gene>
    <name evidence="2" type="ORF">GCM10009864_08140</name>
</gene>
<keyword evidence="3" id="KW-1185">Reference proteome</keyword>
<evidence type="ECO:0000313" key="2">
    <source>
        <dbReference type="EMBL" id="GAA2647549.1"/>
    </source>
</evidence>
<feature type="region of interest" description="Disordered" evidence="1">
    <location>
        <begin position="1"/>
        <end position="24"/>
    </location>
</feature>
<name>A0ABN3RA15_9ACTN</name>
<evidence type="ECO:0000313" key="3">
    <source>
        <dbReference type="Proteomes" id="UP001500994"/>
    </source>
</evidence>
<accession>A0ABN3RA15</accession>
<sequence>MIRVEGVVPDVAAGHAQDGDAGRSGDLALQAVEVRVHRAGFPSGVGEDRVIDLGENALGGQGEQGAGLDSGAQGQGAELGLFGDGRS</sequence>
<organism evidence="2 3">
    <name type="scientific">Streptomyces lunalinharesii</name>
    <dbReference type="NCBI Taxonomy" id="333384"/>
    <lineage>
        <taxon>Bacteria</taxon>
        <taxon>Bacillati</taxon>
        <taxon>Actinomycetota</taxon>
        <taxon>Actinomycetes</taxon>
        <taxon>Kitasatosporales</taxon>
        <taxon>Streptomycetaceae</taxon>
        <taxon>Streptomyces</taxon>
    </lineage>
</organism>
<comment type="caution">
    <text evidence="2">The sequence shown here is derived from an EMBL/GenBank/DDBJ whole genome shotgun (WGS) entry which is preliminary data.</text>
</comment>
<feature type="region of interest" description="Disordered" evidence="1">
    <location>
        <begin position="57"/>
        <end position="87"/>
    </location>
</feature>
<protein>
    <submittedName>
        <fullName evidence="2">Uncharacterized protein</fullName>
    </submittedName>
</protein>
<reference evidence="2 3" key="1">
    <citation type="journal article" date="2019" name="Int. J. Syst. Evol. Microbiol.">
        <title>The Global Catalogue of Microorganisms (GCM) 10K type strain sequencing project: providing services to taxonomists for standard genome sequencing and annotation.</title>
        <authorList>
            <consortium name="The Broad Institute Genomics Platform"/>
            <consortium name="The Broad Institute Genome Sequencing Center for Infectious Disease"/>
            <person name="Wu L."/>
            <person name="Ma J."/>
        </authorList>
    </citation>
    <scope>NUCLEOTIDE SEQUENCE [LARGE SCALE GENOMIC DNA]</scope>
    <source>
        <strain evidence="2 3">JCM 16374</strain>
    </source>
</reference>
<dbReference type="Proteomes" id="UP001500994">
    <property type="component" value="Unassembled WGS sequence"/>
</dbReference>